<organism evidence="6 7">
    <name type="scientific">Roseateles agri</name>
    <dbReference type="NCBI Taxonomy" id="3098619"/>
    <lineage>
        <taxon>Bacteria</taxon>
        <taxon>Pseudomonadati</taxon>
        <taxon>Pseudomonadota</taxon>
        <taxon>Betaproteobacteria</taxon>
        <taxon>Burkholderiales</taxon>
        <taxon>Sphaerotilaceae</taxon>
        <taxon>Roseateles</taxon>
    </lineage>
</organism>
<dbReference type="RefSeq" id="WP_320422370.1">
    <property type="nucleotide sequence ID" value="NZ_JAXCLA010000002.1"/>
</dbReference>
<reference evidence="6 7" key="1">
    <citation type="submission" date="2023-11" db="EMBL/GenBank/DDBJ databases">
        <title>Paucibacter sp. nov., isolated from fresh soil in Korea.</title>
        <authorList>
            <person name="Le N.T.T."/>
        </authorList>
    </citation>
    <scope>NUCLEOTIDE SEQUENCE [LARGE SCALE GENOMIC DNA]</scope>
    <source>
        <strain evidence="6 7">R3-3</strain>
    </source>
</reference>
<evidence type="ECO:0000256" key="2">
    <source>
        <dbReference type="ARBA" id="ARBA00022801"/>
    </source>
</evidence>
<dbReference type="EMBL" id="JAXCLA010000002">
    <property type="protein sequence ID" value="MDY0744122.1"/>
    <property type="molecule type" value="Genomic_DNA"/>
</dbReference>
<feature type="domain" description="Carboxyltransferase" evidence="5">
    <location>
        <begin position="249"/>
        <end position="521"/>
    </location>
</feature>
<dbReference type="InterPro" id="IPR052708">
    <property type="entry name" value="PxpC"/>
</dbReference>
<accession>A0ABU5DCW3</accession>
<gene>
    <name evidence="6" type="ORF">SNE35_06380</name>
</gene>
<evidence type="ECO:0000313" key="6">
    <source>
        <dbReference type="EMBL" id="MDY0744122.1"/>
    </source>
</evidence>
<dbReference type="SUPFAM" id="SSF160467">
    <property type="entry name" value="PH0987 N-terminal domain-like"/>
    <property type="match status" value="1"/>
</dbReference>
<dbReference type="Gene3D" id="3.30.1360.40">
    <property type="match status" value="1"/>
</dbReference>
<dbReference type="SMART" id="SM00797">
    <property type="entry name" value="AHS2"/>
    <property type="match status" value="1"/>
</dbReference>
<sequence length="523" mass="54292">MRILPAGAEALLVELDDLPQTLGLLAALRAAPVEGLREIVPGARTLLLEFDPLRTTRIALAEVLRGLRFDAGTAAGGELVQIPTHYDGEDLTEVAALLGITPAEVVARHTGSDWFVAFTGFAPGFAYLSGGDELLRTLPRRTTPRTRIPPGAVAVAGGFSGVYPKASPGGWQLLGQTFVPMWDLGRDPPALLQPGQRVRFVDAGPRPVVEQDLTPPVSQPVEATRPAIEIVRPGPQSLLQDLGRPGRAGQGVAASGAMDRGSLRAANRLVGNTAGVACIEAALGGLELLSHGDTVLAVTGALGPLTLIAADGRRWAVPRHAPLALSDGDRLLLGEPEAGVRSYVAVRGGLGACAPVLGSLSFDTLAGVGPAPLAAGDRLPLNTLHLGLVGEAIEAAPACPQAGDMVTLDIHLGPRDDWFTADAIALLASQSWAVTPQSNRVGLRVQGERPLARAVDTELPSEGTPLGAIQVPASGQPVLFLADHPLTGGYPVIACIARHHLDLAGQIPVGARIRFNIIERTSS</sequence>
<dbReference type="Pfam" id="PF02682">
    <property type="entry name" value="CT_C_D"/>
    <property type="match status" value="1"/>
</dbReference>
<keyword evidence="2" id="KW-0378">Hydrolase</keyword>
<feature type="domain" description="Carboxyltransferase" evidence="4">
    <location>
        <begin position="1"/>
        <end position="192"/>
    </location>
</feature>
<evidence type="ECO:0000256" key="3">
    <source>
        <dbReference type="ARBA" id="ARBA00022840"/>
    </source>
</evidence>
<dbReference type="Gene3D" id="2.40.100.10">
    <property type="entry name" value="Cyclophilin-like"/>
    <property type="match status" value="2"/>
</dbReference>
<keyword evidence="3" id="KW-0067">ATP-binding</keyword>
<evidence type="ECO:0000259" key="4">
    <source>
        <dbReference type="SMART" id="SM00796"/>
    </source>
</evidence>
<comment type="caution">
    <text evidence="6">The sequence shown here is derived from an EMBL/GenBank/DDBJ whole genome shotgun (WGS) entry which is preliminary data.</text>
</comment>
<dbReference type="Pfam" id="PF02626">
    <property type="entry name" value="CT_A_B"/>
    <property type="match status" value="1"/>
</dbReference>
<dbReference type="SMART" id="SM00796">
    <property type="entry name" value="AHS1"/>
    <property type="match status" value="1"/>
</dbReference>
<evidence type="ECO:0000256" key="1">
    <source>
        <dbReference type="ARBA" id="ARBA00022741"/>
    </source>
</evidence>
<dbReference type="InterPro" id="IPR029000">
    <property type="entry name" value="Cyclophilin-like_dom_sf"/>
</dbReference>
<proteinExistence type="predicted"/>
<dbReference type="Proteomes" id="UP001285263">
    <property type="component" value="Unassembled WGS sequence"/>
</dbReference>
<keyword evidence="7" id="KW-1185">Reference proteome</keyword>
<dbReference type="InterPro" id="IPR003833">
    <property type="entry name" value="CT_C_D"/>
</dbReference>
<keyword evidence="1" id="KW-0547">Nucleotide-binding</keyword>
<dbReference type="PANTHER" id="PTHR43309">
    <property type="entry name" value="5-OXOPROLINASE SUBUNIT C"/>
    <property type="match status" value="1"/>
</dbReference>
<dbReference type="NCBIfam" id="TIGR00724">
    <property type="entry name" value="urea_amlyse_rel"/>
    <property type="match status" value="1"/>
</dbReference>
<dbReference type="PANTHER" id="PTHR43309:SF3">
    <property type="entry name" value="5-OXOPROLINASE SUBUNIT C"/>
    <property type="match status" value="1"/>
</dbReference>
<evidence type="ECO:0000313" key="7">
    <source>
        <dbReference type="Proteomes" id="UP001285263"/>
    </source>
</evidence>
<protein>
    <submittedName>
        <fullName evidence="6">Urea amidolyase family protein</fullName>
    </submittedName>
</protein>
<name>A0ABU5DCW3_9BURK</name>
<evidence type="ECO:0000259" key="5">
    <source>
        <dbReference type="SMART" id="SM00797"/>
    </source>
</evidence>
<dbReference type="InterPro" id="IPR003778">
    <property type="entry name" value="CT_A_B"/>
</dbReference>
<dbReference type="SUPFAM" id="SSF50891">
    <property type="entry name" value="Cyclophilin-like"/>
    <property type="match status" value="2"/>
</dbReference>